<reference evidence="1" key="1">
    <citation type="journal article" date="2018" name="Aquaculture">
        <title>Complete genome sequence of a white spot syndrome virus associated with a disease incursion in Australia.</title>
        <authorList>
            <person name="Oakey J."/>
            <person name="Smith C.S."/>
        </authorList>
    </citation>
    <scope>NUCLEOTIDE SEQUENCE [LARGE SCALE GENOMIC DNA]</scope>
    <source>
        <strain evidence="1">WSSV-AU</strain>
    </source>
</reference>
<proteinExistence type="predicted"/>
<protein>
    <submittedName>
        <fullName evidence="1">ORF4</fullName>
    </submittedName>
</protein>
<dbReference type="EMBL" id="MF768985">
    <property type="protein sequence ID" value="ATU84082.1"/>
    <property type="molecule type" value="Genomic_DNA"/>
</dbReference>
<name>A0A2D3I6U8_9VIRU</name>
<dbReference type="Proteomes" id="UP000267516">
    <property type="component" value="Segment"/>
</dbReference>
<accession>A0A2D3I6U8</accession>
<sequence>MEKFSNIILERETCTNYRRNFIRSRPIGLFLVIHFRYNRQKWNVCIDRIGRQICSSLNQNGQHVY</sequence>
<organism evidence="1">
    <name type="scientific">White spot syndrome virus</name>
    <dbReference type="NCBI Taxonomy" id="342409"/>
    <lineage>
        <taxon>Viruses</taxon>
        <taxon>Viruses incertae sedis</taxon>
        <taxon>Naldaviricetes</taxon>
        <taxon>Nimaviridae</taxon>
        <taxon>Whispovirus</taxon>
    </lineage>
</organism>
<evidence type="ECO:0000313" key="1">
    <source>
        <dbReference type="EMBL" id="ATU84082.1"/>
    </source>
</evidence>